<keyword evidence="1 4" id="KW-0853">WD repeat</keyword>
<dbReference type="PROSITE" id="PS50082">
    <property type="entry name" value="WD_REPEATS_2"/>
    <property type="match status" value="3"/>
</dbReference>
<feature type="repeat" description="WD" evidence="4">
    <location>
        <begin position="78"/>
        <end position="120"/>
    </location>
</feature>
<dbReference type="InterPro" id="IPR019775">
    <property type="entry name" value="WD40_repeat_CS"/>
</dbReference>
<dbReference type="GO" id="GO:0006406">
    <property type="term" value="P:mRNA export from nucleus"/>
    <property type="evidence" value="ECO:0007669"/>
    <property type="project" value="InterPro"/>
</dbReference>
<dbReference type="InterPro" id="IPR001680">
    <property type="entry name" value="WD40_rpt"/>
</dbReference>
<evidence type="ECO:0000256" key="5">
    <source>
        <dbReference type="SAM" id="MobiDB-lite"/>
    </source>
</evidence>
<organism evidence="6">
    <name type="scientific">Talaromyces marneffei PM1</name>
    <dbReference type="NCBI Taxonomy" id="1077442"/>
    <lineage>
        <taxon>Eukaryota</taxon>
        <taxon>Fungi</taxon>
        <taxon>Dikarya</taxon>
        <taxon>Ascomycota</taxon>
        <taxon>Pezizomycotina</taxon>
        <taxon>Eurotiomycetes</taxon>
        <taxon>Eurotiomycetidae</taxon>
        <taxon>Eurotiales</taxon>
        <taxon>Trichocomaceae</taxon>
        <taxon>Talaromyces</taxon>
        <taxon>Talaromyces sect. Talaromyces</taxon>
    </lineage>
</organism>
<proteinExistence type="inferred from homology"/>
<dbReference type="GO" id="GO:0001682">
    <property type="term" value="P:tRNA 5'-leader removal"/>
    <property type="evidence" value="ECO:0007669"/>
    <property type="project" value="InterPro"/>
</dbReference>
<feature type="compositionally biased region" description="Polar residues" evidence="5">
    <location>
        <begin position="1004"/>
        <end position="1017"/>
    </location>
</feature>
<feature type="repeat" description="WD" evidence="4">
    <location>
        <begin position="233"/>
        <end position="265"/>
    </location>
</feature>
<dbReference type="Pfam" id="PF00400">
    <property type="entry name" value="WD40"/>
    <property type="match status" value="3"/>
</dbReference>
<dbReference type="GO" id="GO:0000445">
    <property type="term" value="C:THO complex part of transcription export complex"/>
    <property type="evidence" value="ECO:0007669"/>
    <property type="project" value="TreeGrafter"/>
</dbReference>
<dbReference type="SMART" id="SM00320">
    <property type="entry name" value="WD40"/>
    <property type="match status" value="5"/>
</dbReference>
<keyword evidence="2" id="KW-0677">Repeat</keyword>
<dbReference type="EMBL" id="JPOX01000014">
    <property type="protein sequence ID" value="KFX47602.1"/>
    <property type="molecule type" value="Genomic_DNA"/>
</dbReference>
<evidence type="ECO:0000256" key="1">
    <source>
        <dbReference type="ARBA" id="ARBA00022574"/>
    </source>
</evidence>
<dbReference type="InterPro" id="IPR036322">
    <property type="entry name" value="WD40_repeat_dom_sf"/>
</dbReference>
<dbReference type="PROSITE" id="PS00678">
    <property type="entry name" value="WD_REPEATS_1"/>
    <property type="match status" value="1"/>
</dbReference>
<comment type="caution">
    <text evidence="6">The sequence shown here is derived from an EMBL/GenBank/DDBJ whole genome shotgun (WGS) entry which is preliminary data.</text>
</comment>
<dbReference type="InterPro" id="IPR015943">
    <property type="entry name" value="WD40/YVTN_repeat-like_dom_sf"/>
</dbReference>
<evidence type="ECO:0000313" key="6">
    <source>
        <dbReference type="EMBL" id="KFX47602.1"/>
    </source>
</evidence>
<dbReference type="InterPro" id="IPR040132">
    <property type="entry name" value="Tex1/THOC3"/>
</dbReference>
<dbReference type="FunFam" id="2.130.10.10:FF:000870">
    <property type="entry name" value="WD repeat-containing protein"/>
    <property type="match status" value="1"/>
</dbReference>
<feature type="compositionally biased region" description="Low complexity" evidence="5">
    <location>
        <begin position="1050"/>
        <end position="1075"/>
    </location>
</feature>
<protein>
    <submittedName>
        <fullName evidence="6">Putative WD repeat-containing protein C18B5.10c</fullName>
    </submittedName>
</protein>
<dbReference type="AlphaFoldDB" id="A0A093V4W7"/>
<dbReference type="PANTHER" id="PTHR22839">
    <property type="entry name" value="THO COMPLEX SUBUNIT 3 THO3"/>
    <property type="match status" value="1"/>
</dbReference>
<sequence length="1146" mass="124042">MASKQPDRRLIHKDRFGYVFGNLKTQNYQDPVARGPGSHTIRTLAWNPTGTLIATGSANRTLRIWNPERANARYSTELRGHTAGIEKVIFNPVRDAELASCSSDGTVRFWDVRSKTCVSKLDVGGEAFTLSWSADGRVVMVGRKDDTLVPVSVESTSTPTVNTGPPGSSVAEQKVSSTYTILPPHPQNTQTNATTFSYHIPTPSAPDLDLLATTGDGTVRIFSYPSFNLQHTLNAHSSACLALALAPTGRYLAVGGSDALISLWDTTDWVCRRTVSSEGGGTIRGVSWSFDGRFLCGSSEEVGPNGLEIFHAETGDSVHKIAVSAGVPAVAWHPTRYWLAYSLMAEGSNAGGLRIVGAAGGGLHICTGYDNLRHHEVEDHTNHGSTFTSPVSQLSSWIQTTTMLDFADGASAHEKSYITIGQIPEDVNPESKKAPFSTISQHVLVHTTELILPEDVYTTTWSSIREKLEKPRYIQVMMPLIALIEGDFFNDFVKPGSVLMLSEGRPGVDDKFSLSQGILTLQMGREKYEHTGLTGKPIRSGGRKHAKERFAIEIDLRQPSMLHGKKGFERIVWACRNVLNASVTWLLACDAVSQNPLDKAAATLQKYQPRILDCDFEEIAHPVVNVPPLSMDEARSLSSPAALEDYCNDVSEWLGLASLQSPRISVEDIIDPYLSRYAVSQSESLQPRSTALVSLRWQGVMTSRWINQLFTSCLLEQRLHTGRLSAWSALSASTFQRVAVENSDGYTVLSMTESAKPRESGFVAWDSEDELNAYLSDLLSQQSSASFASAPYTNYRGNEFGGLTSVETSFGSNICDDLPTDITWDDYLLLTEGLLEGTPSFDTPAAIAPSVSNINASGDPSTLNLAAGNTGISVSDAPPKFNPDAGSAPVNLPIGLPTFFGAESAAIDMPIGLPTWNPAAGSTNVNMPVGLQMFDLSAEITGTDMPVGSQTTIEHPSYLGCGNGGFPNGTNAGDSTVHGVCVGINQQVHQPINGVHVPLALPNTSLKMSSNTSSETESPLKRANEPSARHTTPQRRRCERAPSPVVLPISHSNSSSNTSSETQSPPKRSRPSSPSARPPAKRPRFSRAESTIHFVHDERSMPANFRANPDNHGRFQYTASGSRKYLNGPSAVQERRRRREGNQNAG</sequence>
<dbReference type="InterPro" id="IPR013893">
    <property type="entry name" value="RNase_P_Rpp40"/>
</dbReference>
<dbReference type="PANTHER" id="PTHR22839:SF0">
    <property type="entry name" value="THO COMPLEX SUBUNIT 3"/>
    <property type="match status" value="1"/>
</dbReference>
<dbReference type="Gene3D" id="2.130.10.10">
    <property type="entry name" value="YVTN repeat-like/Quinoprotein amine dehydrogenase"/>
    <property type="match status" value="2"/>
</dbReference>
<gene>
    <name evidence="6" type="ORF">GQ26_0140460</name>
</gene>
<feature type="repeat" description="WD" evidence="4">
    <location>
        <begin position="41"/>
        <end position="75"/>
    </location>
</feature>
<dbReference type="HOGENOM" id="CLU_277086_0_0_1"/>
<dbReference type="Pfam" id="PF08584">
    <property type="entry name" value="Ribonuc_P_40"/>
    <property type="match status" value="1"/>
</dbReference>
<dbReference type="PROSITE" id="PS50294">
    <property type="entry name" value="WD_REPEATS_REGION"/>
    <property type="match status" value="3"/>
</dbReference>
<evidence type="ECO:0000256" key="4">
    <source>
        <dbReference type="PROSITE-ProRule" id="PRU00221"/>
    </source>
</evidence>
<accession>A0A093V4W7</accession>
<reference evidence="6" key="1">
    <citation type="journal article" date="2014" name="PLoS Genet.">
        <title>Signature Gene Expression Reveals Novel Clues to the Molecular Mechanisms of Dimorphic Transition in Penicillium marneffei.</title>
        <authorList>
            <person name="Yang E."/>
            <person name="Wang G."/>
            <person name="Cai J."/>
            <person name="Woo P.C."/>
            <person name="Lau S.K."/>
            <person name="Yuen K.-Y."/>
            <person name="Chow W.-N."/>
            <person name="Lin X."/>
        </authorList>
    </citation>
    <scope>NUCLEOTIDE SEQUENCE [LARGE SCALE GENOMIC DNA]</scope>
    <source>
        <strain evidence="6">PM1</strain>
    </source>
</reference>
<dbReference type="SUPFAM" id="SSF50978">
    <property type="entry name" value="WD40 repeat-like"/>
    <property type="match status" value="1"/>
</dbReference>
<dbReference type="eggNOG" id="ENOG502S4BQ">
    <property type="taxonomic scope" value="Eukaryota"/>
</dbReference>
<name>A0A093V4W7_TALMA</name>
<evidence type="ECO:0000256" key="2">
    <source>
        <dbReference type="ARBA" id="ARBA00022737"/>
    </source>
</evidence>
<evidence type="ECO:0000256" key="3">
    <source>
        <dbReference type="ARBA" id="ARBA00046343"/>
    </source>
</evidence>
<feature type="compositionally biased region" description="Basic and acidic residues" evidence="5">
    <location>
        <begin position="1018"/>
        <end position="1028"/>
    </location>
</feature>
<comment type="similarity">
    <text evidence="3">Belongs to the THOC3 family.</text>
</comment>
<dbReference type="GO" id="GO:0030677">
    <property type="term" value="C:ribonuclease P complex"/>
    <property type="evidence" value="ECO:0007669"/>
    <property type="project" value="InterPro"/>
</dbReference>
<feature type="region of interest" description="Disordered" evidence="5">
    <location>
        <begin position="1004"/>
        <end position="1146"/>
    </location>
</feature>